<evidence type="ECO:0000313" key="7">
    <source>
        <dbReference type="EMBL" id="RHA57279.1"/>
    </source>
</evidence>
<accession>A0A413S605</accession>
<dbReference type="SUPFAM" id="SSF63520">
    <property type="entry name" value="PTS-regulatory domain, PRD"/>
    <property type="match status" value="2"/>
</dbReference>
<dbReference type="Pfam" id="PF00359">
    <property type="entry name" value="PTS_EIIA_2"/>
    <property type="match status" value="1"/>
</dbReference>
<keyword evidence="1" id="KW-0677">Repeat</keyword>
<dbReference type="InterPro" id="IPR002178">
    <property type="entry name" value="PTS_EIIA_type-2_dom"/>
</dbReference>
<comment type="caution">
    <text evidence="7">The sequence shown here is derived from an EMBL/GenBank/DDBJ whole genome shotgun (WGS) entry which is preliminary data.</text>
</comment>
<evidence type="ECO:0000256" key="4">
    <source>
        <dbReference type="ARBA" id="ARBA00023163"/>
    </source>
</evidence>
<dbReference type="InterPro" id="IPR050661">
    <property type="entry name" value="BglG_antiterminators"/>
</dbReference>
<dbReference type="Gene3D" id="3.40.930.10">
    <property type="entry name" value="Mannitol-specific EII, Chain A"/>
    <property type="match status" value="1"/>
</dbReference>
<gene>
    <name evidence="7" type="ORF">DW929_00120</name>
</gene>
<organism evidence="7 8">
    <name type="scientific">Eubacterium ventriosum</name>
    <dbReference type="NCBI Taxonomy" id="39496"/>
    <lineage>
        <taxon>Bacteria</taxon>
        <taxon>Bacillati</taxon>
        <taxon>Bacillota</taxon>
        <taxon>Clostridia</taxon>
        <taxon>Eubacteriales</taxon>
        <taxon>Eubacteriaceae</taxon>
        <taxon>Eubacterium</taxon>
    </lineage>
</organism>
<name>A0A413S605_9FIRM</name>
<feature type="domain" description="PRD" evidence="6">
    <location>
        <begin position="283"/>
        <end position="389"/>
    </location>
</feature>
<evidence type="ECO:0000256" key="1">
    <source>
        <dbReference type="ARBA" id="ARBA00022737"/>
    </source>
</evidence>
<dbReference type="InterPro" id="IPR007737">
    <property type="entry name" value="Mga_HTH"/>
</dbReference>
<evidence type="ECO:0000259" key="5">
    <source>
        <dbReference type="PROSITE" id="PS51094"/>
    </source>
</evidence>
<dbReference type="RefSeq" id="WP_005360480.1">
    <property type="nucleotide sequence ID" value="NZ_CAUBDO010000024.1"/>
</dbReference>
<dbReference type="InterPro" id="IPR011608">
    <property type="entry name" value="PRD"/>
</dbReference>
<dbReference type="PROSITE" id="PS51094">
    <property type="entry name" value="PTS_EIIA_TYPE_2"/>
    <property type="match status" value="1"/>
</dbReference>
<reference evidence="7 8" key="1">
    <citation type="submission" date="2018-08" db="EMBL/GenBank/DDBJ databases">
        <title>A genome reference for cultivated species of the human gut microbiota.</title>
        <authorList>
            <person name="Zou Y."/>
            <person name="Xue W."/>
            <person name="Luo G."/>
        </authorList>
    </citation>
    <scope>NUCLEOTIDE SEQUENCE [LARGE SCALE GENOMIC DNA]</scope>
    <source>
        <strain evidence="7 8">AM43-2</strain>
    </source>
</reference>
<dbReference type="PROSITE" id="PS51372">
    <property type="entry name" value="PRD_2"/>
    <property type="match status" value="2"/>
</dbReference>
<evidence type="ECO:0000259" key="6">
    <source>
        <dbReference type="PROSITE" id="PS51372"/>
    </source>
</evidence>
<dbReference type="Pfam" id="PF00874">
    <property type="entry name" value="PRD"/>
    <property type="match status" value="2"/>
</dbReference>
<evidence type="ECO:0000256" key="2">
    <source>
        <dbReference type="ARBA" id="ARBA00023015"/>
    </source>
</evidence>
<dbReference type="InterPro" id="IPR036388">
    <property type="entry name" value="WH-like_DNA-bd_sf"/>
</dbReference>
<dbReference type="InterPro" id="IPR036634">
    <property type="entry name" value="PRD_sf"/>
</dbReference>
<keyword evidence="3" id="KW-0010">Activator</keyword>
<dbReference type="GO" id="GO:0006355">
    <property type="term" value="P:regulation of DNA-templated transcription"/>
    <property type="evidence" value="ECO:0007669"/>
    <property type="project" value="InterPro"/>
</dbReference>
<keyword evidence="4" id="KW-0804">Transcription</keyword>
<sequence length="631" mass="72878">MNRFTDRQKKIIKEIHNSNTFITGKSLSLILNVSLRTIQSEVSAINKVLHLILSTNRGYKIDDNLYKTMDFTAIEKEQNLEHIIVKKVFFHNPHYNIDDLAEVLYISTTTLEKYFKKINDTLSDFDLKIVRTNNTVFVSGNELNKRKYLNKIIFDEINPAFNSIDNLNNYFEGIDVDKIKIIILNSINKYHYYVDNAYYNNIIVNITIALYRMRTDHYVSEPLRNISDKAETVESKIATEICTQYSAHCNIDPSEDDIFYISSLLEGIIKPISNDAQSVSQDILTSDFIEEIREILLNVFSSYMLEINFDEYLYSFALHIHGLIKRANSIQSSGNDFLNNIKKNCPFIYDVSVSIAQKLNKKYNISIADSEIGYISIHIGYLIESSNSDSDKVSVLLLCHDYHHINSNIEKKLLDNYQNFITLKLFTTDNRSALINAYSDLIVTTKPLNLIGKEVIVVSPFFTMMDQINVDNAIHKCLENKQKIKRNNILSSFFDEKLFFKSNDFGNKEDVIRFLGQNVIDYGLCEEGFVESVLEREQLSSTCFFDTFAIPHALDMNATHTMICVLTSESGIQWDDHVIHIVLMLAVQQNDRKKFMELYNGIVQTLEKPEKVNKLVLSDNLMDFLNQLLEK</sequence>
<evidence type="ECO:0000256" key="3">
    <source>
        <dbReference type="ARBA" id="ARBA00023159"/>
    </source>
</evidence>
<dbReference type="EMBL" id="QSFO01000001">
    <property type="protein sequence ID" value="RHA57279.1"/>
    <property type="molecule type" value="Genomic_DNA"/>
</dbReference>
<dbReference type="PANTHER" id="PTHR30185">
    <property type="entry name" value="CRYPTIC BETA-GLUCOSIDE BGL OPERON ANTITERMINATOR"/>
    <property type="match status" value="1"/>
</dbReference>
<dbReference type="PANTHER" id="PTHR30185:SF12">
    <property type="entry name" value="TRANSCRIPTIONAL REGULATOR MANR"/>
    <property type="match status" value="1"/>
</dbReference>
<feature type="domain" description="PRD" evidence="6">
    <location>
        <begin position="170"/>
        <end position="275"/>
    </location>
</feature>
<dbReference type="Pfam" id="PF08279">
    <property type="entry name" value="HTH_11"/>
    <property type="match status" value="1"/>
</dbReference>
<dbReference type="InterPro" id="IPR013196">
    <property type="entry name" value="HTH_11"/>
</dbReference>
<proteinExistence type="predicted"/>
<evidence type="ECO:0000313" key="8">
    <source>
        <dbReference type="Proteomes" id="UP000284598"/>
    </source>
</evidence>
<dbReference type="Gene3D" id="1.10.1790.10">
    <property type="entry name" value="PRD domain"/>
    <property type="match status" value="2"/>
</dbReference>
<keyword evidence="2" id="KW-0805">Transcription regulation</keyword>
<protein>
    <submittedName>
        <fullName evidence="7">PRD domain-containing protein</fullName>
    </submittedName>
</protein>
<dbReference type="InterPro" id="IPR016152">
    <property type="entry name" value="PTrfase/Anion_transptr"/>
</dbReference>
<feature type="domain" description="PTS EIIA type-2" evidence="5">
    <location>
        <begin position="492"/>
        <end position="631"/>
    </location>
</feature>
<dbReference type="Pfam" id="PF05043">
    <property type="entry name" value="Mga"/>
    <property type="match status" value="1"/>
</dbReference>
<dbReference type="SUPFAM" id="SSF55804">
    <property type="entry name" value="Phoshotransferase/anion transport protein"/>
    <property type="match status" value="1"/>
</dbReference>
<dbReference type="Proteomes" id="UP000284598">
    <property type="component" value="Unassembled WGS sequence"/>
</dbReference>
<dbReference type="AlphaFoldDB" id="A0A413S605"/>
<dbReference type="Gene3D" id="1.10.10.10">
    <property type="entry name" value="Winged helix-like DNA-binding domain superfamily/Winged helix DNA-binding domain"/>
    <property type="match status" value="2"/>
</dbReference>